<sequence length="32" mass="3641">MTRGQQPQLKEHLLFSITTFCATHKNHICSGI</sequence>
<reference evidence="1" key="2">
    <citation type="journal article" date="2015" name="Data Brief">
        <title>Shoot transcriptome of the giant reed, Arundo donax.</title>
        <authorList>
            <person name="Barrero R.A."/>
            <person name="Guerrero F.D."/>
            <person name="Moolhuijzen P."/>
            <person name="Goolsby J.A."/>
            <person name="Tidwell J."/>
            <person name="Bellgard S.E."/>
            <person name="Bellgard M.I."/>
        </authorList>
    </citation>
    <scope>NUCLEOTIDE SEQUENCE</scope>
    <source>
        <tissue evidence="1">Shoot tissue taken approximately 20 cm above the soil surface</tissue>
    </source>
</reference>
<dbReference type="AlphaFoldDB" id="A0A0A9AX59"/>
<protein>
    <submittedName>
        <fullName evidence="1">Uncharacterized protein</fullName>
    </submittedName>
</protein>
<organism evidence="1">
    <name type="scientific">Arundo donax</name>
    <name type="common">Giant reed</name>
    <name type="synonym">Donax arundinaceus</name>
    <dbReference type="NCBI Taxonomy" id="35708"/>
    <lineage>
        <taxon>Eukaryota</taxon>
        <taxon>Viridiplantae</taxon>
        <taxon>Streptophyta</taxon>
        <taxon>Embryophyta</taxon>
        <taxon>Tracheophyta</taxon>
        <taxon>Spermatophyta</taxon>
        <taxon>Magnoliopsida</taxon>
        <taxon>Liliopsida</taxon>
        <taxon>Poales</taxon>
        <taxon>Poaceae</taxon>
        <taxon>PACMAD clade</taxon>
        <taxon>Arundinoideae</taxon>
        <taxon>Arundineae</taxon>
        <taxon>Arundo</taxon>
    </lineage>
</organism>
<evidence type="ECO:0000313" key="1">
    <source>
        <dbReference type="EMBL" id="JAD55691.1"/>
    </source>
</evidence>
<dbReference type="EMBL" id="GBRH01242204">
    <property type="protein sequence ID" value="JAD55691.1"/>
    <property type="molecule type" value="Transcribed_RNA"/>
</dbReference>
<reference evidence="1" key="1">
    <citation type="submission" date="2014-09" db="EMBL/GenBank/DDBJ databases">
        <authorList>
            <person name="Magalhaes I.L.F."/>
            <person name="Oliveira U."/>
            <person name="Santos F.R."/>
            <person name="Vidigal T.H.D.A."/>
            <person name="Brescovit A.D."/>
            <person name="Santos A.J."/>
        </authorList>
    </citation>
    <scope>NUCLEOTIDE SEQUENCE</scope>
    <source>
        <tissue evidence="1">Shoot tissue taken approximately 20 cm above the soil surface</tissue>
    </source>
</reference>
<name>A0A0A9AX59_ARUDO</name>
<proteinExistence type="predicted"/>
<accession>A0A0A9AX59</accession>